<dbReference type="RefSeq" id="WP_071658362.1">
    <property type="nucleotide sequence ID" value="NZ_MLCF01000136.1"/>
</dbReference>
<evidence type="ECO:0000313" key="2">
    <source>
        <dbReference type="EMBL" id="OIV35671.1"/>
    </source>
</evidence>
<proteinExistence type="predicted"/>
<dbReference type="PANTHER" id="PTHR35007:SF4">
    <property type="entry name" value="CONSERVED TRANSMEMBRANE PROTEIN-RELATED"/>
    <property type="match status" value="1"/>
</dbReference>
<dbReference type="STRING" id="1428644.BIV57_20285"/>
<keyword evidence="1" id="KW-0472">Membrane</keyword>
<dbReference type="AlphaFoldDB" id="A0A1J7BAF1"/>
<keyword evidence="3" id="KW-1185">Reference proteome</keyword>
<dbReference type="EMBL" id="MLCF01000136">
    <property type="protein sequence ID" value="OIV35671.1"/>
    <property type="molecule type" value="Genomic_DNA"/>
</dbReference>
<evidence type="ECO:0008006" key="4">
    <source>
        <dbReference type="Google" id="ProtNLM"/>
    </source>
</evidence>
<feature type="transmembrane region" description="Helical" evidence="1">
    <location>
        <begin position="189"/>
        <end position="207"/>
    </location>
</feature>
<organism evidence="2 3">
    <name type="scientific">Mangrovactinospora gilvigrisea</name>
    <dbReference type="NCBI Taxonomy" id="1428644"/>
    <lineage>
        <taxon>Bacteria</taxon>
        <taxon>Bacillati</taxon>
        <taxon>Actinomycetota</taxon>
        <taxon>Actinomycetes</taxon>
        <taxon>Kitasatosporales</taxon>
        <taxon>Streptomycetaceae</taxon>
        <taxon>Mangrovactinospora</taxon>
    </lineage>
</organism>
<evidence type="ECO:0000313" key="3">
    <source>
        <dbReference type="Proteomes" id="UP000243342"/>
    </source>
</evidence>
<feature type="transmembrane region" description="Helical" evidence="1">
    <location>
        <begin position="213"/>
        <end position="240"/>
    </location>
</feature>
<protein>
    <recommendedName>
        <fullName evidence="4">Type II secretion system protein GspF domain-containing protein</fullName>
    </recommendedName>
</protein>
<dbReference type="GO" id="GO:0005886">
    <property type="term" value="C:plasma membrane"/>
    <property type="evidence" value="ECO:0007669"/>
    <property type="project" value="UniProtKB-SubCell"/>
</dbReference>
<dbReference type="Proteomes" id="UP000243342">
    <property type="component" value="Unassembled WGS sequence"/>
</dbReference>
<sequence length="254" mass="25137">MSAVVAGGGGRIVRVRREALGGAVLLLAGTLAAPVLRSPVPVVLGLVAALVVRGALRRRAARVAAERAAREVAEVCAALAAELRAGCLAAVALERALAEEPDADADGGLDRPALLGAARYGGDVPAALRRAGAAPGAEGLAGLAACWELASGRGAGLAAGVERLAASLRAAEALREEVRAQLAAPRSTALLLAVLPLIGVVLGTAMGANPVRILLHTAPGLGCLAVGLLLEAAGLAWTAALAGRAESRARTEDA</sequence>
<feature type="transmembrane region" description="Helical" evidence="1">
    <location>
        <begin position="23"/>
        <end position="52"/>
    </location>
</feature>
<gene>
    <name evidence="2" type="ORF">BIV57_20285</name>
</gene>
<keyword evidence="1" id="KW-0812">Transmembrane</keyword>
<dbReference type="PANTHER" id="PTHR35007">
    <property type="entry name" value="INTEGRAL MEMBRANE PROTEIN-RELATED"/>
    <property type="match status" value="1"/>
</dbReference>
<evidence type="ECO:0000256" key="1">
    <source>
        <dbReference type="SAM" id="Phobius"/>
    </source>
</evidence>
<comment type="caution">
    <text evidence="2">The sequence shown here is derived from an EMBL/GenBank/DDBJ whole genome shotgun (WGS) entry which is preliminary data.</text>
</comment>
<keyword evidence="1" id="KW-1133">Transmembrane helix</keyword>
<accession>A0A1J7BAF1</accession>
<name>A0A1J7BAF1_9ACTN</name>
<reference evidence="2 3" key="1">
    <citation type="submission" date="2016-10" db="EMBL/GenBank/DDBJ databases">
        <title>Genome sequence of Streptomyces gilvigriseus MUSC 26.</title>
        <authorList>
            <person name="Lee L.-H."/>
            <person name="Ser H.-L."/>
        </authorList>
    </citation>
    <scope>NUCLEOTIDE SEQUENCE [LARGE SCALE GENOMIC DNA]</scope>
    <source>
        <strain evidence="2 3">MUSC 26</strain>
    </source>
</reference>